<evidence type="ECO:0000256" key="3">
    <source>
        <dbReference type="ARBA" id="ARBA00022679"/>
    </source>
</evidence>
<dbReference type="SUPFAM" id="SSF48576">
    <property type="entry name" value="Terpenoid synthases"/>
    <property type="match status" value="1"/>
</dbReference>
<dbReference type="PANTHER" id="PTHR43281">
    <property type="entry name" value="FARNESYL DIPHOSPHATE SYNTHASE"/>
    <property type="match status" value="1"/>
</dbReference>
<dbReference type="InterPro" id="IPR000092">
    <property type="entry name" value="Polyprenyl_synt"/>
</dbReference>
<keyword evidence="4" id="KW-0479">Metal-binding</keyword>
<keyword evidence="6" id="KW-0414">Isoprene biosynthesis</keyword>
<keyword evidence="3 7" id="KW-0808">Transferase</keyword>
<evidence type="ECO:0000256" key="5">
    <source>
        <dbReference type="ARBA" id="ARBA00022842"/>
    </source>
</evidence>
<dbReference type="FunFam" id="1.10.600.10:FF:000001">
    <property type="entry name" value="Geranylgeranyl diphosphate synthase"/>
    <property type="match status" value="1"/>
</dbReference>
<sequence>MSANDAAVTGRDAAGWLGSITAWADAQLERFTPPAVTRPERLHTAMRHAVFAGGKRLRPALVAALCEGCGAERAAAERPAAAVELAHTYSLVHDDLPAMDDDALRRGRPTVHVLWGDATAILVGDALQALAFEVLGDLERDGGAAVAILARAIGAAGMVGGQELDLDPALRLPGVEGIVDVHARKTAALFGACAELGALVAGASDQRPTARRFGVELGLAFQAVDDVLDVTGDSASLGKTPGKDAAHERDTLVGRLGLDGARRCADERIEAARSALADLALTDPGPAAAILERVVRRSS</sequence>
<accession>A0A518D008</accession>
<keyword evidence="5" id="KW-0460">Magnesium</keyword>
<reference evidence="8 9" key="1">
    <citation type="submission" date="2019-02" db="EMBL/GenBank/DDBJ databases">
        <title>Deep-cultivation of Planctomycetes and their phenomic and genomic characterization uncovers novel biology.</title>
        <authorList>
            <person name="Wiegand S."/>
            <person name="Jogler M."/>
            <person name="Boedeker C."/>
            <person name="Pinto D."/>
            <person name="Vollmers J."/>
            <person name="Rivas-Marin E."/>
            <person name="Kohn T."/>
            <person name="Peeters S.H."/>
            <person name="Heuer A."/>
            <person name="Rast P."/>
            <person name="Oberbeckmann S."/>
            <person name="Bunk B."/>
            <person name="Jeske O."/>
            <person name="Meyerdierks A."/>
            <person name="Storesund J.E."/>
            <person name="Kallscheuer N."/>
            <person name="Luecker S."/>
            <person name="Lage O.M."/>
            <person name="Pohl T."/>
            <person name="Merkel B.J."/>
            <person name="Hornburger P."/>
            <person name="Mueller R.-W."/>
            <person name="Bruemmer F."/>
            <person name="Labrenz M."/>
            <person name="Spormann A.M."/>
            <person name="Op den Camp H."/>
            <person name="Overmann J."/>
            <person name="Amann R."/>
            <person name="Jetten M.S.M."/>
            <person name="Mascher T."/>
            <person name="Medema M.H."/>
            <person name="Devos D.P."/>
            <person name="Kaster A.-K."/>
            <person name="Ovreas L."/>
            <person name="Rohde M."/>
            <person name="Galperin M.Y."/>
            <person name="Jogler C."/>
        </authorList>
    </citation>
    <scope>NUCLEOTIDE SEQUENCE [LARGE SCALE GENOMIC DNA]</scope>
    <source>
        <strain evidence="8 9">Pla163</strain>
    </source>
</reference>
<name>A0A518D008_9BACT</name>
<evidence type="ECO:0000256" key="4">
    <source>
        <dbReference type="ARBA" id="ARBA00022723"/>
    </source>
</evidence>
<dbReference type="Proteomes" id="UP000319342">
    <property type="component" value="Chromosome"/>
</dbReference>
<dbReference type="CDD" id="cd00685">
    <property type="entry name" value="Trans_IPPS_HT"/>
    <property type="match status" value="1"/>
</dbReference>
<proteinExistence type="inferred from homology"/>
<dbReference type="SFLD" id="SFLDG01017">
    <property type="entry name" value="Polyprenyl_Transferase_Like"/>
    <property type="match status" value="1"/>
</dbReference>
<dbReference type="RefSeq" id="WP_145187012.1">
    <property type="nucleotide sequence ID" value="NZ_CP036290.1"/>
</dbReference>
<dbReference type="AlphaFoldDB" id="A0A518D008"/>
<comment type="cofactor">
    <cofactor evidence="1">
        <name>Mg(2+)</name>
        <dbReference type="ChEBI" id="CHEBI:18420"/>
    </cofactor>
</comment>
<dbReference type="InterPro" id="IPR033749">
    <property type="entry name" value="Polyprenyl_synt_CS"/>
</dbReference>
<dbReference type="GO" id="GO:0016114">
    <property type="term" value="P:terpenoid biosynthetic process"/>
    <property type="evidence" value="ECO:0007669"/>
    <property type="project" value="UniProtKB-ARBA"/>
</dbReference>
<dbReference type="Pfam" id="PF00348">
    <property type="entry name" value="polyprenyl_synt"/>
    <property type="match status" value="1"/>
</dbReference>
<evidence type="ECO:0000256" key="6">
    <source>
        <dbReference type="ARBA" id="ARBA00023229"/>
    </source>
</evidence>
<protein>
    <submittedName>
        <fullName evidence="8">Farnesyl diphosphate synthase</fullName>
        <ecNumber evidence="8">2.5.1.10</ecNumber>
    </submittedName>
</protein>
<dbReference type="GO" id="GO:0004337">
    <property type="term" value="F:(2E,6E)-farnesyl diphosphate synthase activity"/>
    <property type="evidence" value="ECO:0007669"/>
    <property type="project" value="UniProtKB-EC"/>
</dbReference>
<dbReference type="SFLD" id="SFLDS00005">
    <property type="entry name" value="Isoprenoid_Synthase_Type_I"/>
    <property type="match status" value="1"/>
</dbReference>
<evidence type="ECO:0000313" key="8">
    <source>
        <dbReference type="EMBL" id="QDU84808.1"/>
    </source>
</evidence>
<dbReference type="GO" id="GO:0046872">
    <property type="term" value="F:metal ion binding"/>
    <property type="evidence" value="ECO:0007669"/>
    <property type="project" value="UniProtKB-KW"/>
</dbReference>
<dbReference type="EC" id="2.5.1.10" evidence="8"/>
<evidence type="ECO:0000256" key="7">
    <source>
        <dbReference type="RuleBase" id="RU004466"/>
    </source>
</evidence>
<evidence type="ECO:0000256" key="2">
    <source>
        <dbReference type="ARBA" id="ARBA00006706"/>
    </source>
</evidence>
<evidence type="ECO:0000313" key="9">
    <source>
        <dbReference type="Proteomes" id="UP000319342"/>
    </source>
</evidence>
<gene>
    <name evidence="8" type="primary">ispA</name>
    <name evidence="8" type="ORF">Pla163_19220</name>
</gene>
<keyword evidence="9" id="KW-1185">Reference proteome</keyword>
<dbReference type="PROSITE" id="PS00723">
    <property type="entry name" value="POLYPRENYL_SYNTHASE_1"/>
    <property type="match status" value="1"/>
</dbReference>
<organism evidence="8 9">
    <name type="scientific">Rohdeia mirabilis</name>
    <dbReference type="NCBI Taxonomy" id="2528008"/>
    <lineage>
        <taxon>Bacteria</taxon>
        <taxon>Pseudomonadati</taxon>
        <taxon>Planctomycetota</taxon>
        <taxon>Planctomycetia</taxon>
        <taxon>Planctomycetia incertae sedis</taxon>
        <taxon>Rohdeia</taxon>
    </lineage>
</organism>
<dbReference type="EMBL" id="CP036290">
    <property type="protein sequence ID" value="QDU84808.1"/>
    <property type="molecule type" value="Genomic_DNA"/>
</dbReference>
<comment type="similarity">
    <text evidence="2 7">Belongs to the FPP/GGPP synthase family.</text>
</comment>
<dbReference type="Gene3D" id="1.10.600.10">
    <property type="entry name" value="Farnesyl Diphosphate Synthase"/>
    <property type="match status" value="1"/>
</dbReference>
<dbReference type="PANTHER" id="PTHR43281:SF1">
    <property type="entry name" value="FARNESYL DIPHOSPHATE SYNTHASE"/>
    <property type="match status" value="1"/>
</dbReference>
<evidence type="ECO:0000256" key="1">
    <source>
        <dbReference type="ARBA" id="ARBA00001946"/>
    </source>
</evidence>
<dbReference type="InterPro" id="IPR008949">
    <property type="entry name" value="Isoprenoid_synthase_dom_sf"/>
</dbReference>
<dbReference type="OrthoDB" id="9805316at2"/>